<dbReference type="Gene3D" id="3.90.190.10">
    <property type="entry name" value="Protein tyrosine phosphatase superfamily"/>
    <property type="match status" value="1"/>
</dbReference>
<evidence type="ECO:0000313" key="2">
    <source>
        <dbReference type="EMBL" id="ONH84237.1"/>
    </source>
</evidence>
<gene>
    <name evidence="2" type="ORF">APZ41_005340</name>
</gene>
<reference evidence="2" key="1">
    <citation type="submission" date="2016-12" db="EMBL/GenBank/DDBJ databases">
        <title>Draft genome sequence of Roseomonas mucosa strain AU37, isolated from a peripheral intravenous catheter.</title>
        <authorList>
            <person name="Choudhury M.A."/>
            <person name="Sidjabat H.E."/>
            <person name="Wailan A.M."/>
            <person name="Zhang L."/>
            <person name="Marsh N.M."/>
            <person name="Rickard C.M."/>
            <person name="Davies M."/>
            <person name="Mcmillan D.J."/>
        </authorList>
    </citation>
    <scope>NUCLEOTIDE SEQUENCE [LARGE SCALE GENOMIC DNA]</scope>
    <source>
        <strain evidence="2">AU37</strain>
    </source>
</reference>
<feature type="domain" description="Tyrosine specific protein phosphatases" evidence="1">
    <location>
        <begin position="78"/>
        <end position="146"/>
    </location>
</feature>
<evidence type="ECO:0000313" key="3">
    <source>
        <dbReference type="Proteomes" id="UP000054844"/>
    </source>
</evidence>
<dbReference type="InterPro" id="IPR000387">
    <property type="entry name" value="Tyr_Pase_dom"/>
</dbReference>
<accession>A0A1S8D8X0</accession>
<dbReference type="InterPro" id="IPR016130">
    <property type="entry name" value="Tyr_Pase_AS"/>
</dbReference>
<name>A0A1S8D8X0_9PROT</name>
<dbReference type="EMBL" id="LLWF02000010">
    <property type="protein sequence ID" value="ONH84237.1"/>
    <property type="molecule type" value="Genomic_DNA"/>
</dbReference>
<protein>
    <recommendedName>
        <fullName evidence="1">Tyrosine specific protein phosphatases domain-containing protein</fullName>
    </recommendedName>
</protein>
<sequence>MVPLTMIVEVSTGEPLVVSARAWAQNHGREFSAVITLEDPEQPAHDRVRFDGQPSPDHLVLTFVDLDEPPPPAYVGMERFRMAERADVENALTFARAAGRDRLLVHCNVGVGRSTAVALAILADRLGPGHERQALDEVLRLRPQAVPNLRVLALADEALRRDGELVRVVQAWEETKPENARHRSYNRLAHFVFDGLDPGPGD</sequence>
<dbReference type="PROSITE" id="PS50056">
    <property type="entry name" value="TYR_PHOSPHATASE_2"/>
    <property type="match status" value="1"/>
</dbReference>
<keyword evidence="3" id="KW-1185">Reference proteome</keyword>
<dbReference type="SUPFAM" id="SSF52799">
    <property type="entry name" value="(Phosphotyrosine protein) phosphatases II"/>
    <property type="match status" value="1"/>
</dbReference>
<dbReference type="STRING" id="207340.APZ41_005340"/>
<comment type="caution">
    <text evidence="2">The sequence shown here is derived from an EMBL/GenBank/DDBJ whole genome shotgun (WGS) entry which is preliminary data.</text>
</comment>
<dbReference type="InterPro" id="IPR029021">
    <property type="entry name" value="Prot-tyrosine_phosphatase-like"/>
</dbReference>
<dbReference type="AlphaFoldDB" id="A0A1S8D8X0"/>
<proteinExistence type="predicted"/>
<organism evidence="2 3">
    <name type="scientific">Roseomonas mucosa</name>
    <dbReference type="NCBI Taxonomy" id="207340"/>
    <lineage>
        <taxon>Bacteria</taxon>
        <taxon>Pseudomonadati</taxon>
        <taxon>Pseudomonadota</taxon>
        <taxon>Alphaproteobacteria</taxon>
        <taxon>Acetobacterales</taxon>
        <taxon>Roseomonadaceae</taxon>
        <taxon>Roseomonas</taxon>
    </lineage>
</organism>
<evidence type="ECO:0000259" key="1">
    <source>
        <dbReference type="PROSITE" id="PS50056"/>
    </source>
</evidence>
<dbReference type="Proteomes" id="UP000054844">
    <property type="component" value="Unassembled WGS sequence"/>
</dbReference>
<dbReference type="PROSITE" id="PS00383">
    <property type="entry name" value="TYR_PHOSPHATASE_1"/>
    <property type="match status" value="1"/>
</dbReference>